<dbReference type="AlphaFoldDB" id="A0A9D4GXW0"/>
<evidence type="ECO:0000256" key="3">
    <source>
        <dbReference type="ARBA" id="ARBA00022741"/>
    </source>
</evidence>
<evidence type="ECO:0000313" key="9">
    <source>
        <dbReference type="Proteomes" id="UP000828390"/>
    </source>
</evidence>
<dbReference type="CDD" id="cd07302">
    <property type="entry name" value="CHD"/>
    <property type="match status" value="1"/>
</dbReference>
<evidence type="ECO:0000256" key="6">
    <source>
        <dbReference type="ARBA" id="ARBA00023239"/>
    </source>
</evidence>
<sequence length="186" mass="20131">MTIDARLEEFDVYKAETIGDGYMIASGLPSRNDEKHVTEIAKLAIDLLATIETVLIPHIHNEKVSLRLGFNTGPVEAGVIGSKMPRYCIFGDTVNTASRMASTGLPARIHMTESSAAKLMFIISERGAEGKDIIRTFWLNGVSTKPGANGAAYARPSVEENPLVSSKVTLVSVKELPIFTEGILLK</sequence>
<dbReference type="GO" id="GO:0005886">
    <property type="term" value="C:plasma membrane"/>
    <property type="evidence" value="ECO:0007669"/>
    <property type="project" value="TreeGrafter"/>
</dbReference>
<dbReference type="Proteomes" id="UP000828390">
    <property type="component" value="Unassembled WGS sequence"/>
</dbReference>
<dbReference type="GO" id="GO:0004383">
    <property type="term" value="F:guanylate cyclase activity"/>
    <property type="evidence" value="ECO:0007669"/>
    <property type="project" value="TreeGrafter"/>
</dbReference>
<name>A0A9D4GXW0_DREPO</name>
<evidence type="ECO:0000256" key="4">
    <source>
        <dbReference type="ARBA" id="ARBA00022989"/>
    </source>
</evidence>
<evidence type="ECO:0000313" key="8">
    <source>
        <dbReference type="EMBL" id="KAH3823439.1"/>
    </source>
</evidence>
<comment type="subcellular location">
    <subcellularLocation>
        <location evidence="1">Membrane</location>
    </subcellularLocation>
</comment>
<dbReference type="GO" id="GO:0000166">
    <property type="term" value="F:nucleotide binding"/>
    <property type="evidence" value="ECO:0007669"/>
    <property type="project" value="UniProtKB-KW"/>
</dbReference>
<keyword evidence="3" id="KW-0547">Nucleotide-binding</keyword>
<keyword evidence="2" id="KW-0812">Transmembrane</keyword>
<dbReference type="GO" id="GO:0007168">
    <property type="term" value="P:receptor guanylyl cyclase signaling pathway"/>
    <property type="evidence" value="ECO:0007669"/>
    <property type="project" value="TreeGrafter"/>
</dbReference>
<keyword evidence="5" id="KW-0472">Membrane</keyword>
<evidence type="ECO:0000256" key="2">
    <source>
        <dbReference type="ARBA" id="ARBA00022692"/>
    </source>
</evidence>
<reference evidence="8" key="1">
    <citation type="journal article" date="2019" name="bioRxiv">
        <title>The Genome of the Zebra Mussel, Dreissena polymorpha: A Resource for Invasive Species Research.</title>
        <authorList>
            <person name="McCartney M.A."/>
            <person name="Auch B."/>
            <person name="Kono T."/>
            <person name="Mallez S."/>
            <person name="Zhang Y."/>
            <person name="Obille A."/>
            <person name="Becker A."/>
            <person name="Abrahante J.E."/>
            <person name="Garbe J."/>
            <person name="Badalamenti J.P."/>
            <person name="Herman A."/>
            <person name="Mangelson H."/>
            <person name="Liachko I."/>
            <person name="Sullivan S."/>
            <person name="Sone E.D."/>
            <person name="Koren S."/>
            <person name="Silverstein K.A.T."/>
            <person name="Beckman K.B."/>
            <person name="Gohl D.M."/>
        </authorList>
    </citation>
    <scope>NUCLEOTIDE SEQUENCE</scope>
    <source>
        <strain evidence="8">Duluth1</strain>
        <tissue evidence="8">Whole animal</tissue>
    </source>
</reference>
<organism evidence="8 9">
    <name type="scientific">Dreissena polymorpha</name>
    <name type="common">Zebra mussel</name>
    <name type="synonym">Mytilus polymorpha</name>
    <dbReference type="NCBI Taxonomy" id="45954"/>
    <lineage>
        <taxon>Eukaryota</taxon>
        <taxon>Metazoa</taxon>
        <taxon>Spiralia</taxon>
        <taxon>Lophotrochozoa</taxon>
        <taxon>Mollusca</taxon>
        <taxon>Bivalvia</taxon>
        <taxon>Autobranchia</taxon>
        <taxon>Heteroconchia</taxon>
        <taxon>Euheterodonta</taxon>
        <taxon>Imparidentia</taxon>
        <taxon>Neoheterodontei</taxon>
        <taxon>Myida</taxon>
        <taxon>Dreissenoidea</taxon>
        <taxon>Dreissenidae</taxon>
        <taxon>Dreissena</taxon>
    </lineage>
</organism>
<proteinExistence type="predicted"/>
<gene>
    <name evidence="8" type="ORF">DPMN_125238</name>
</gene>
<evidence type="ECO:0000256" key="1">
    <source>
        <dbReference type="ARBA" id="ARBA00004370"/>
    </source>
</evidence>
<reference evidence="8" key="2">
    <citation type="submission" date="2020-11" db="EMBL/GenBank/DDBJ databases">
        <authorList>
            <person name="McCartney M.A."/>
            <person name="Auch B."/>
            <person name="Kono T."/>
            <person name="Mallez S."/>
            <person name="Becker A."/>
            <person name="Gohl D.M."/>
            <person name="Silverstein K.A.T."/>
            <person name="Koren S."/>
            <person name="Bechman K.B."/>
            <person name="Herman A."/>
            <person name="Abrahante J.E."/>
            <person name="Garbe J."/>
        </authorList>
    </citation>
    <scope>NUCLEOTIDE SEQUENCE</scope>
    <source>
        <strain evidence="8">Duluth1</strain>
        <tissue evidence="8">Whole animal</tissue>
    </source>
</reference>
<accession>A0A9D4GXW0</accession>
<dbReference type="PROSITE" id="PS50125">
    <property type="entry name" value="GUANYLATE_CYCLASE_2"/>
    <property type="match status" value="1"/>
</dbReference>
<dbReference type="GO" id="GO:0035556">
    <property type="term" value="P:intracellular signal transduction"/>
    <property type="evidence" value="ECO:0007669"/>
    <property type="project" value="InterPro"/>
</dbReference>
<dbReference type="PANTHER" id="PTHR11920">
    <property type="entry name" value="GUANYLYL CYCLASE"/>
    <property type="match status" value="1"/>
</dbReference>
<evidence type="ECO:0000256" key="5">
    <source>
        <dbReference type="ARBA" id="ARBA00023136"/>
    </source>
</evidence>
<dbReference type="SUPFAM" id="SSF55073">
    <property type="entry name" value="Nucleotide cyclase"/>
    <property type="match status" value="1"/>
</dbReference>
<dbReference type="GO" id="GO:0001653">
    <property type="term" value="F:peptide receptor activity"/>
    <property type="evidence" value="ECO:0007669"/>
    <property type="project" value="TreeGrafter"/>
</dbReference>
<dbReference type="EMBL" id="JAIWYP010000005">
    <property type="protein sequence ID" value="KAH3823439.1"/>
    <property type="molecule type" value="Genomic_DNA"/>
</dbReference>
<keyword evidence="4" id="KW-1133">Transmembrane helix</keyword>
<dbReference type="InterPro" id="IPR050401">
    <property type="entry name" value="Cyclic_nucleotide_synthase"/>
</dbReference>
<protein>
    <recommendedName>
        <fullName evidence="7">Guanylate cyclase domain-containing protein</fullName>
    </recommendedName>
</protein>
<dbReference type="Pfam" id="PF00211">
    <property type="entry name" value="Guanylate_cyc"/>
    <property type="match status" value="1"/>
</dbReference>
<keyword evidence="6" id="KW-0456">Lyase</keyword>
<feature type="domain" description="Guanylate cyclase" evidence="7">
    <location>
        <begin position="1"/>
        <end position="101"/>
    </location>
</feature>
<dbReference type="GO" id="GO:0004016">
    <property type="term" value="F:adenylate cyclase activity"/>
    <property type="evidence" value="ECO:0007669"/>
    <property type="project" value="TreeGrafter"/>
</dbReference>
<dbReference type="Gene3D" id="3.30.70.1230">
    <property type="entry name" value="Nucleotide cyclase"/>
    <property type="match status" value="1"/>
</dbReference>
<comment type="caution">
    <text evidence="8">The sequence shown here is derived from an EMBL/GenBank/DDBJ whole genome shotgun (WGS) entry which is preliminary data.</text>
</comment>
<dbReference type="SMART" id="SM00044">
    <property type="entry name" value="CYCc"/>
    <property type="match status" value="1"/>
</dbReference>
<dbReference type="InterPro" id="IPR001054">
    <property type="entry name" value="A/G_cyclase"/>
</dbReference>
<dbReference type="InterPro" id="IPR029787">
    <property type="entry name" value="Nucleotide_cyclase"/>
</dbReference>
<dbReference type="PANTHER" id="PTHR11920:SF499">
    <property type="entry name" value="GUANYLATE CYCLASE DOMAIN-CONTAINING PROTEIN"/>
    <property type="match status" value="1"/>
</dbReference>
<evidence type="ECO:0000259" key="7">
    <source>
        <dbReference type="PROSITE" id="PS50125"/>
    </source>
</evidence>
<keyword evidence="9" id="KW-1185">Reference proteome</keyword>